<dbReference type="Gene3D" id="3.20.20.80">
    <property type="entry name" value="Glycosidases"/>
    <property type="match status" value="1"/>
</dbReference>
<dbReference type="GO" id="GO:0004553">
    <property type="term" value="F:hydrolase activity, hydrolyzing O-glycosyl compounds"/>
    <property type="evidence" value="ECO:0007669"/>
    <property type="project" value="TreeGrafter"/>
</dbReference>
<dbReference type="PANTHER" id="PTHR12631">
    <property type="entry name" value="ALPHA-L-IDURONIDASE"/>
    <property type="match status" value="1"/>
</dbReference>
<dbReference type="EMBL" id="AB924566">
    <property type="protein sequence ID" value="BAT23519.1"/>
    <property type="molecule type" value="Genomic_DNA"/>
</dbReference>
<dbReference type="InterPro" id="IPR051923">
    <property type="entry name" value="Glycosyl_Hydrolase_39"/>
</dbReference>
<dbReference type="PANTHER" id="PTHR12631:SF10">
    <property type="entry name" value="BETA-XYLOSIDASE-LIKE PROTEIN-RELATED"/>
    <property type="match status" value="1"/>
</dbReference>
<dbReference type="AlphaFoldDB" id="A0A0P0YRA3"/>
<evidence type="ECO:0000313" key="1">
    <source>
        <dbReference type="EMBL" id="BAT23519.1"/>
    </source>
</evidence>
<reference evidence="1" key="2">
    <citation type="journal article" date="2015" name="Sci. Rep.">
        <title>Genetic analysis of capsular polysaccharide synthesis gene clusters in 79 capsular types of Klebsiella spp.</title>
        <authorList>
            <person name="Pan Y.J."/>
            <person name="Lin T.L."/>
            <person name="Chen C.T."/>
            <person name="Chen Y.Y."/>
            <person name="Hsieh P.F."/>
            <person name="Hsu C.R."/>
            <person name="Wu M.C."/>
            <person name="Wang J.T."/>
        </authorList>
    </citation>
    <scope>NUCLEOTIDE SEQUENCE</scope>
    <source>
        <strain evidence="1">5758</strain>
    </source>
</reference>
<organism evidence="1">
    <name type="scientific">Klebsiella sp. 5758</name>
    <dbReference type="NCBI Taxonomy" id="1497805"/>
    <lineage>
        <taxon>Bacteria</taxon>
        <taxon>Pseudomonadati</taxon>
        <taxon>Pseudomonadota</taxon>
        <taxon>Gammaproteobacteria</taxon>
        <taxon>Enterobacterales</taxon>
        <taxon>Enterobacteriaceae</taxon>
        <taxon>Klebsiella/Raoultella group</taxon>
        <taxon>Klebsiella</taxon>
    </lineage>
</organism>
<dbReference type="SUPFAM" id="SSF51445">
    <property type="entry name" value="(Trans)glycosidases"/>
    <property type="match status" value="1"/>
</dbReference>
<proteinExistence type="predicted"/>
<evidence type="ECO:0008006" key="2">
    <source>
        <dbReference type="Google" id="ProtNLM"/>
    </source>
</evidence>
<accession>A0A0P0YRA3</accession>
<sequence length="341" mass="40267">MKGKIIKNCSYLILFITLFFFYQKNVFSLEIGVSTHIDSYSKEPDYYINLVKEIGVTSIRNDYWWSQLEGEKKKFIVSSKLKKSTQLFNNLYDNNLSGLLVLGYGNKLYNNGDYPRTEKDIDDFLDYISWVVIRFKGKVKYYEIWNEWYQGTSMEPFSKNKPTDKQYLNLIKKVRDRIKDLDPAAIVLAGGFNPFDVKQNKWFSGLIDKGFLKYVDGVAIHPYSYYRGSKFKSAYLNISEIDKFYNFYKNKGIDFQIYITEIGVPNGYLINSFSEQDSANFIREYIQLASKKQYIKGIWFYDLLDDGQNPFNYEHNFGLFKYDGSMKEVSALMRKNNKSWR</sequence>
<name>A0A0P0YRA3_9ENTR</name>
<reference evidence="1" key="1">
    <citation type="submission" date="2014-04" db="EMBL/GenBank/DDBJ databases">
        <authorList>
            <person name="Harrison E."/>
        </authorList>
    </citation>
    <scope>NUCLEOTIDE SEQUENCE</scope>
    <source>
        <strain evidence="1">5758</strain>
    </source>
</reference>
<dbReference type="InterPro" id="IPR017853">
    <property type="entry name" value="GH"/>
</dbReference>
<protein>
    <recommendedName>
        <fullName evidence="2">Glycosyl hydrolase</fullName>
    </recommendedName>
</protein>
<gene>
    <name evidence="1" type="primary">wcuC</name>
</gene>